<dbReference type="AlphaFoldDB" id="A0ABD3V837"/>
<keyword evidence="3" id="KW-1185">Reference proteome</keyword>
<dbReference type="PROSITE" id="PS51286">
    <property type="entry name" value="RAP"/>
    <property type="match status" value="1"/>
</dbReference>
<dbReference type="EMBL" id="JBJQND010000013">
    <property type="protein sequence ID" value="KAL3857754.1"/>
    <property type="molecule type" value="Genomic_DNA"/>
</dbReference>
<dbReference type="SMART" id="SM00952">
    <property type="entry name" value="RAP"/>
    <property type="match status" value="1"/>
</dbReference>
<protein>
    <recommendedName>
        <fullName evidence="1">RAP domain-containing protein</fullName>
    </recommendedName>
</protein>
<evidence type="ECO:0000313" key="2">
    <source>
        <dbReference type="EMBL" id="KAL3857754.1"/>
    </source>
</evidence>
<gene>
    <name evidence="2" type="ORF">ACJMK2_012394</name>
</gene>
<organism evidence="2 3">
    <name type="scientific">Sinanodonta woodiana</name>
    <name type="common">Chinese pond mussel</name>
    <name type="synonym">Anodonta woodiana</name>
    <dbReference type="NCBI Taxonomy" id="1069815"/>
    <lineage>
        <taxon>Eukaryota</taxon>
        <taxon>Metazoa</taxon>
        <taxon>Spiralia</taxon>
        <taxon>Lophotrochozoa</taxon>
        <taxon>Mollusca</taxon>
        <taxon>Bivalvia</taxon>
        <taxon>Autobranchia</taxon>
        <taxon>Heteroconchia</taxon>
        <taxon>Palaeoheterodonta</taxon>
        <taxon>Unionida</taxon>
        <taxon>Unionoidea</taxon>
        <taxon>Unionidae</taxon>
        <taxon>Unioninae</taxon>
        <taxon>Sinanodonta</taxon>
    </lineage>
</organism>
<dbReference type="Proteomes" id="UP001634394">
    <property type="component" value="Unassembled WGS sequence"/>
</dbReference>
<feature type="domain" description="RAP" evidence="1">
    <location>
        <begin position="844"/>
        <end position="906"/>
    </location>
</feature>
<evidence type="ECO:0000259" key="1">
    <source>
        <dbReference type="PROSITE" id="PS51286"/>
    </source>
</evidence>
<dbReference type="Pfam" id="PF08368">
    <property type="entry name" value="FAST_2"/>
    <property type="match status" value="1"/>
</dbReference>
<comment type="caution">
    <text evidence="2">The sequence shown here is derived from an EMBL/GenBank/DDBJ whole genome shotgun (WGS) entry which is preliminary data.</text>
</comment>
<reference evidence="2 3" key="1">
    <citation type="submission" date="2024-11" db="EMBL/GenBank/DDBJ databases">
        <title>Chromosome-level genome assembly of the freshwater bivalve Anodonta woodiana.</title>
        <authorList>
            <person name="Chen X."/>
        </authorList>
    </citation>
    <scope>NUCLEOTIDE SEQUENCE [LARGE SCALE GENOMIC DNA]</scope>
    <source>
        <strain evidence="2">MN2024</strain>
        <tissue evidence="2">Gills</tissue>
    </source>
</reference>
<accession>A0ABD3V837</accession>
<evidence type="ECO:0000313" key="3">
    <source>
        <dbReference type="Proteomes" id="UP001634394"/>
    </source>
</evidence>
<dbReference type="InterPro" id="IPR013579">
    <property type="entry name" value="FAST_2"/>
</dbReference>
<dbReference type="InterPro" id="IPR013584">
    <property type="entry name" value="RAP"/>
</dbReference>
<dbReference type="Pfam" id="PF08373">
    <property type="entry name" value="RAP"/>
    <property type="match status" value="1"/>
</dbReference>
<sequence length="911" mass="106310">MLACRLAIHIGRELRCMHRLTQYWRVTSCNNIWTCRYVEATAPCFASSLNLRVLQGLHCSDFWKAATVSRRLASYDRFEKRPNTQDDVNAMFQTFAEKFSVNNFDPIEAVNWLRFLKTFMLDTVTGFQNQDQVITVDNVFHYRKLSEISMYVLQNSHFHSLLNQIQGHLLHFTAADNTELFVSLVALDISFEHSIMQELISLFHNKNYPMSLNDLALIVHGIQSSHFRNDLFFIQAFLPRMQKVYETNKFIKNTSCTLPRLAMLLPLFKFVQCSGMRDWYIERLLSMAEDDSCMNLDSVRNIFAMFINNSYRSLPFSCIARLAFLCFKETEKRLHELHNLQPYDIAVFAYACGHCDKKQLGLTTRALHILERIHFLALNMLKNVSTSTSLKEILLLLSGVKLEVLNEKKREQFGALVAEHLDKANAHELVRFTSLTPISEHVIKTYDSAFNAAVSRNMDTIMATPLLFSKMSNYYASLPVSLPMYRTLLFRMHKTQMMLEPKRFAYLAQMIMCTFSEDNSFPRLIVYKTESMISQFSLFDIAVILRGLDCLHRNWSTREIICDLHIQLEKAFVQKIETTELKQLCVATYKLCSFNNSKRSHAYKFNLLLDRIANLTQFMRTDEFHQIVQLICKKDLYHTVILEALTQYFIRHNETVMESSFVLLVQAIAKSGYELQEHSVFTKLCIEKTLNHFSKMDIKEQIFLAYYLSMLQICPEEILCQILSFDNLALLDKHRAQLGLNISIHIMYLNRCAVLEYPQLNIPWFHEDFGIVRNLYFDRIDRCFPSLFIALSQVLGGPKFFKKNVRTPYFNSISAEFFLDKNKRPVFYLEAKQVQAGNALYQPIAIVPAVERTIRSINEDEILTGIMQMNIRQLEILGYKVVVIYFSEWNSLAMCDQDERVNYLNERIFTV</sequence>
<name>A0ABD3V837_SINWO</name>
<proteinExistence type="predicted"/>